<dbReference type="SUPFAM" id="SSF57997">
    <property type="entry name" value="Tropomyosin"/>
    <property type="match status" value="1"/>
</dbReference>
<keyword evidence="1" id="KW-0175">Coiled coil</keyword>
<name>A0ABR2WL23_9FUNG</name>
<protein>
    <submittedName>
        <fullName evidence="2">Tropomyosin-2</fullName>
    </submittedName>
</protein>
<accession>A0ABR2WL23</accession>
<organism evidence="2 3">
    <name type="scientific">Basidiobolus ranarum</name>
    <dbReference type="NCBI Taxonomy" id="34480"/>
    <lineage>
        <taxon>Eukaryota</taxon>
        <taxon>Fungi</taxon>
        <taxon>Fungi incertae sedis</taxon>
        <taxon>Zoopagomycota</taxon>
        <taxon>Entomophthoromycotina</taxon>
        <taxon>Basidiobolomycetes</taxon>
        <taxon>Basidiobolales</taxon>
        <taxon>Basidiobolaceae</taxon>
        <taxon>Basidiobolus</taxon>
    </lineage>
</organism>
<feature type="coiled-coil region" evidence="1">
    <location>
        <begin position="13"/>
        <end position="47"/>
    </location>
</feature>
<proteinExistence type="predicted"/>
<dbReference type="EMBL" id="JASJQH010001072">
    <property type="protein sequence ID" value="KAK9762151.1"/>
    <property type="molecule type" value="Genomic_DNA"/>
</dbReference>
<comment type="caution">
    <text evidence="2">The sequence shown here is derived from an EMBL/GenBank/DDBJ whole genome shotgun (WGS) entry which is preliminary data.</text>
</comment>
<evidence type="ECO:0000313" key="2">
    <source>
        <dbReference type="EMBL" id="KAK9762151.1"/>
    </source>
</evidence>
<keyword evidence="3" id="KW-1185">Reference proteome</keyword>
<gene>
    <name evidence="2" type="primary">TPM2_5</name>
    <name evidence="2" type="ORF">K7432_012394</name>
</gene>
<dbReference type="Proteomes" id="UP001479436">
    <property type="component" value="Unassembled WGS sequence"/>
</dbReference>
<evidence type="ECO:0000256" key="1">
    <source>
        <dbReference type="SAM" id="Coils"/>
    </source>
</evidence>
<sequence>MQLSLNYFLEVRLNTLRAEADAAATRAEEAEAQLKKLNETQLDHDQDLEDDQEKFMQHISSSYIHY</sequence>
<evidence type="ECO:0000313" key="3">
    <source>
        <dbReference type="Proteomes" id="UP001479436"/>
    </source>
</evidence>
<reference evidence="2 3" key="1">
    <citation type="submission" date="2023-04" db="EMBL/GenBank/DDBJ databases">
        <title>Genome of Basidiobolus ranarum AG-B5.</title>
        <authorList>
            <person name="Stajich J.E."/>
            <person name="Carter-House D."/>
            <person name="Gryganskyi A."/>
        </authorList>
    </citation>
    <scope>NUCLEOTIDE SEQUENCE [LARGE SCALE GENOMIC DNA]</scope>
    <source>
        <strain evidence="2 3">AG-B5</strain>
    </source>
</reference>